<feature type="domain" description="N-acetyltransferase" evidence="1">
    <location>
        <begin position="18"/>
        <end position="168"/>
    </location>
</feature>
<dbReference type="GO" id="GO:0016747">
    <property type="term" value="F:acyltransferase activity, transferring groups other than amino-acyl groups"/>
    <property type="evidence" value="ECO:0007669"/>
    <property type="project" value="InterPro"/>
</dbReference>
<gene>
    <name evidence="2" type="ORF">EDD29_1668</name>
</gene>
<dbReference type="InterPro" id="IPR016181">
    <property type="entry name" value="Acyl_CoA_acyltransferase"/>
</dbReference>
<protein>
    <submittedName>
        <fullName evidence="2">Acetyltransferase (GNAT) family protein</fullName>
    </submittedName>
</protein>
<name>A0A3N1CS61_9ACTN</name>
<dbReference type="PROSITE" id="PS51186">
    <property type="entry name" value="GNAT"/>
    <property type="match status" value="1"/>
</dbReference>
<dbReference type="SUPFAM" id="SSF55729">
    <property type="entry name" value="Acyl-CoA N-acyltransferases (Nat)"/>
    <property type="match status" value="1"/>
</dbReference>
<evidence type="ECO:0000259" key="1">
    <source>
        <dbReference type="PROSITE" id="PS51186"/>
    </source>
</evidence>
<dbReference type="InterPro" id="IPR000182">
    <property type="entry name" value="GNAT_dom"/>
</dbReference>
<dbReference type="Pfam" id="PF00583">
    <property type="entry name" value="Acetyltransf_1"/>
    <property type="match status" value="1"/>
</dbReference>
<comment type="caution">
    <text evidence="2">The sequence shown here is derived from an EMBL/GenBank/DDBJ whole genome shotgun (WGS) entry which is preliminary data.</text>
</comment>
<dbReference type="Gene3D" id="3.40.630.30">
    <property type="match status" value="1"/>
</dbReference>
<organism evidence="2 3">
    <name type="scientific">Actinocorallia herbida</name>
    <dbReference type="NCBI Taxonomy" id="58109"/>
    <lineage>
        <taxon>Bacteria</taxon>
        <taxon>Bacillati</taxon>
        <taxon>Actinomycetota</taxon>
        <taxon>Actinomycetes</taxon>
        <taxon>Streptosporangiales</taxon>
        <taxon>Thermomonosporaceae</taxon>
        <taxon>Actinocorallia</taxon>
    </lineage>
</organism>
<keyword evidence="2" id="KW-0808">Transferase</keyword>
<dbReference type="EMBL" id="RJKE01000001">
    <property type="protein sequence ID" value="ROO84151.1"/>
    <property type="molecule type" value="Genomic_DNA"/>
</dbReference>
<dbReference type="Proteomes" id="UP000272400">
    <property type="component" value="Unassembled WGS sequence"/>
</dbReference>
<reference evidence="2 3" key="1">
    <citation type="submission" date="2018-11" db="EMBL/GenBank/DDBJ databases">
        <title>Sequencing the genomes of 1000 actinobacteria strains.</title>
        <authorList>
            <person name="Klenk H.-P."/>
        </authorList>
    </citation>
    <scope>NUCLEOTIDE SEQUENCE [LARGE SCALE GENOMIC DNA]</scope>
    <source>
        <strain evidence="2 3">DSM 44254</strain>
    </source>
</reference>
<dbReference type="RefSeq" id="WP_123663802.1">
    <property type="nucleotide sequence ID" value="NZ_RJKE01000001.1"/>
</dbReference>
<proteinExistence type="predicted"/>
<dbReference type="AlphaFoldDB" id="A0A3N1CS61"/>
<evidence type="ECO:0000313" key="2">
    <source>
        <dbReference type="EMBL" id="ROO84151.1"/>
    </source>
</evidence>
<evidence type="ECO:0000313" key="3">
    <source>
        <dbReference type="Proteomes" id="UP000272400"/>
    </source>
</evidence>
<dbReference type="CDD" id="cd04301">
    <property type="entry name" value="NAT_SF"/>
    <property type="match status" value="1"/>
</dbReference>
<dbReference type="OrthoDB" id="5516749at2"/>
<keyword evidence="3" id="KW-1185">Reference proteome</keyword>
<sequence length="175" mass="18849">MISTAAAPAVIRPGASGLTTRPLGPGDQAEVVAMHERCSMASRRLRYFSAKPKLPQRLFDVFCDRSRGLSLAVDDESGRVIALGHMMYDGASGAAELAFLVEDAWQNRGIGRRLTELLVELGRAEGLAELRASVFSENARMRKLLTALGGRTRRTEDPAVLEIVLDLRGAEAAAA</sequence>
<accession>A0A3N1CS61</accession>